<protein>
    <recommendedName>
        <fullName evidence="5">Lipoprotein</fullName>
    </recommendedName>
</protein>
<evidence type="ECO:0000313" key="3">
    <source>
        <dbReference type="EMBL" id="GIJ01131.1"/>
    </source>
</evidence>
<comment type="caution">
    <text evidence="3">The sequence shown here is derived from an EMBL/GenBank/DDBJ whole genome shotgun (WGS) entry which is preliminary data.</text>
</comment>
<evidence type="ECO:0000256" key="2">
    <source>
        <dbReference type="SAM" id="SignalP"/>
    </source>
</evidence>
<organism evidence="3 4">
    <name type="scientific">Spirilliplanes yamanashiensis</name>
    <dbReference type="NCBI Taxonomy" id="42233"/>
    <lineage>
        <taxon>Bacteria</taxon>
        <taxon>Bacillati</taxon>
        <taxon>Actinomycetota</taxon>
        <taxon>Actinomycetes</taxon>
        <taxon>Micromonosporales</taxon>
        <taxon>Micromonosporaceae</taxon>
        <taxon>Spirilliplanes</taxon>
    </lineage>
</organism>
<dbReference type="Proteomes" id="UP000652013">
    <property type="component" value="Unassembled WGS sequence"/>
</dbReference>
<evidence type="ECO:0000256" key="1">
    <source>
        <dbReference type="SAM" id="MobiDB-lite"/>
    </source>
</evidence>
<gene>
    <name evidence="3" type="ORF">Sya03_04830</name>
</gene>
<keyword evidence="4" id="KW-1185">Reference proteome</keyword>
<dbReference type="PROSITE" id="PS51257">
    <property type="entry name" value="PROKAR_LIPOPROTEIN"/>
    <property type="match status" value="1"/>
</dbReference>
<sequence length="189" mass="19377">MRRPATVLTIAALAALTGCGGGEQTPAATASPAATTATAAPAAQPDPADPPGAVVTVRDVEEVTGAQVRGEVDYIAEAYLGGVSVRQYDFGTGVAHADGPDNHAISVHVTPDGDAPTYWREMIMPIVRDKGFTKVPGVGDEAWTDARTMIAFRAGGVAVDITFLPGGRPPAPGVDTYLVELAKRAAARV</sequence>
<dbReference type="RefSeq" id="WP_203936468.1">
    <property type="nucleotide sequence ID" value="NZ_BAAAGJ010000005.1"/>
</dbReference>
<dbReference type="AlphaFoldDB" id="A0A8J3Y3R2"/>
<feature type="chain" id="PRO_5038362200" description="Lipoprotein" evidence="2">
    <location>
        <begin position="21"/>
        <end position="189"/>
    </location>
</feature>
<keyword evidence="2" id="KW-0732">Signal</keyword>
<name>A0A8J3Y3R2_9ACTN</name>
<evidence type="ECO:0008006" key="5">
    <source>
        <dbReference type="Google" id="ProtNLM"/>
    </source>
</evidence>
<feature type="region of interest" description="Disordered" evidence="1">
    <location>
        <begin position="21"/>
        <end position="52"/>
    </location>
</feature>
<reference evidence="3" key="1">
    <citation type="submission" date="2021-01" db="EMBL/GenBank/DDBJ databases">
        <title>Whole genome shotgun sequence of Spirilliplanes yamanashiensis NBRC 15828.</title>
        <authorList>
            <person name="Komaki H."/>
            <person name="Tamura T."/>
        </authorList>
    </citation>
    <scope>NUCLEOTIDE SEQUENCE</scope>
    <source>
        <strain evidence="3">NBRC 15828</strain>
    </source>
</reference>
<accession>A0A8J3Y3R2</accession>
<feature type="signal peptide" evidence="2">
    <location>
        <begin position="1"/>
        <end position="20"/>
    </location>
</feature>
<feature type="compositionally biased region" description="Low complexity" evidence="1">
    <location>
        <begin position="24"/>
        <end position="46"/>
    </location>
</feature>
<evidence type="ECO:0000313" key="4">
    <source>
        <dbReference type="Proteomes" id="UP000652013"/>
    </source>
</evidence>
<proteinExistence type="predicted"/>
<dbReference type="EMBL" id="BOOY01000003">
    <property type="protein sequence ID" value="GIJ01131.1"/>
    <property type="molecule type" value="Genomic_DNA"/>
</dbReference>